<dbReference type="EMBL" id="CP011110">
    <property type="protein sequence ID" value="AKA24456.1"/>
    <property type="molecule type" value="Genomic_DNA"/>
</dbReference>
<dbReference type="Proteomes" id="UP000032748">
    <property type="component" value="Chromosome"/>
</dbReference>
<dbReference type="KEGG" id="pcz:PCL1606_30050"/>
<protein>
    <submittedName>
        <fullName evidence="1">Uncharacterized protein</fullName>
    </submittedName>
</protein>
<reference evidence="1 2" key="1">
    <citation type="journal article" date="2015" name="Mol. Plant Microbe Interact.">
        <title>Comparative Genomic Analysis of Pseudomonas chlororaphis PCL1606 Reveals New Insight into Antifungal Compounds Involved in Biocontrol.</title>
        <authorList>
            <person name="Calderon C.E."/>
            <person name="Ramos C."/>
            <person name="de Vicente A."/>
            <person name="Cazorla F.M."/>
        </authorList>
    </citation>
    <scope>NUCLEOTIDE SEQUENCE [LARGE SCALE GENOMIC DNA]</scope>
    <source>
        <strain evidence="1 2">PCL1606</strain>
    </source>
</reference>
<evidence type="ECO:0000313" key="1">
    <source>
        <dbReference type="EMBL" id="AKA24456.1"/>
    </source>
</evidence>
<dbReference type="AlphaFoldDB" id="A0A0D5XZF6"/>
<evidence type="ECO:0000313" key="2">
    <source>
        <dbReference type="Proteomes" id="UP000032748"/>
    </source>
</evidence>
<dbReference type="PATRIC" id="fig|587753.10.peg.2996"/>
<proteinExistence type="predicted"/>
<organism evidence="1 2">
    <name type="scientific">Pseudomonas chlororaphis</name>
    <dbReference type="NCBI Taxonomy" id="587753"/>
    <lineage>
        <taxon>Bacteria</taxon>
        <taxon>Pseudomonadati</taxon>
        <taxon>Pseudomonadota</taxon>
        <taxon>Gammaproteobacteria</taxon>
        <taxon>Pseudomonadales</taxon>
        <taxon>Pseudomonadaceae</taxon>
        <taxon>Pseudomonas</taxon>
    </lineage>
</organism>
<gene>
    <name evidence="1" type="ORF">PCL1606_30050</name>
</gene>
<sequence>MPTGKALYPWAFKELQRASRVLQNAVDVRQLLRSEQLPPAERHGLAPLRAISDPAYP</sequence>
<name>A0A0D5XZF6_9PSED</name>
<accession>A0A0D5XZF6</accession>